<accession>A0A815HCJ7</accession>
<name>A0A815HCJ7_9BILA</name>
<comment type="caution">
    <text evidence="1">The sequence shown here is derived from an EMBL/GenBank/DDBJ whole genome shotgun (WGS) entry which is preliminary data.</text>
</comment>
<gene>
    <name evidence="1" type="ORF">RFH988_LOCUS32267</name>
</gene>
<feature type="non-terminal residue" evidence="1">
    <location>
        <position position="1"/>
    </location>
</feature>
<reference evidence="1" key="1">
    <citation type="submission" date="2021-02" db="EMBL/GenBank/DDBJ databases">
        <authorList>
            <person name="Nowell W R."/>
        </authorList>
    </citation>
    <scope>NUCLEOTIDE SEQUENCE</scope>
</reference>
<proteinExistence type="predicted"/>
<evidence type="ECO:0000313" key="1">
    <source>
        <dbReference type="EMBL" id="CAF1350371.1"/>
    </source>
</evidence>
<organism evidence="1 2">
    <name type="scientific">Rotaria sordida</name>
    <dbReference type="NCBI Taxonomy" id="392033"/>
    <lineage>
        <taxon>Eukaryota</taxon>
        <taxon>Metazoa</taxon>
        <taxon>Spiralia</taxon>
        <taxon>Gnathifera</taxon>
        <taxon>Rotifera</taxon>
        <taxon>Eurotatoria</taxon>
        <taxon>Bdelloidea</taxon>
        <taxon>Philodinida</taxon>
        <taxon>Philodinidae</taxon>
        <taxon>Rotaria</taxon>
    </lineage>
</organism>
<dbReference type="Proteomes" id="UP000663882">
    <property type="component" value="Unassembled WGS sequence"/>
</dbReference>
<protein>
    <submittedName>
        <fullName evidence="1">Uncharacterized protein</fullName>
    </submittedName>
</protein>
<evidence type="ECO:0000313" key="2">
    <source>
        <dbReference type="Proteomes" id="UP000663882"/>
    </source>
</evidence>
<dbReference type="EMBL" id="CAJNOO010003691">
    <property type="protein sequence ID" value="CAF1350371.1"/>
    <property type="molecule type" value="Genomic_DNA"/>
</dbReference>
<sequence length="13" mass="1550">IITLTRYVTNQMP</sequence>